<organism evidence="1 2">
    <name type="scientific">Pieris macdunnoughi</name>
    <dbReference type="NCBI Taxonomy" id="345717"/>
    <lineage>
        <taxon>Eukaryota</taxon>
        <taxon>Metazoa</taxon>
        <taxon>Ecdysozoa</taxon>
        <taxon>Arthropoda</taxon>
        <taxon>Hexapoda</taxon>
        <taxon>Insecta</taxon>
        <taxon>Pterygota</taxon>
        <taxon>Neoptera</taxon>
        <taxon>Endopterygota</taxon>
        <taxon>Lepidoptera</taxon>
        <taxon>Glossata</taxon>
        <taxon>Ditrysia</taxon>
        <taxon>Papilionoidea</taxon>
        <taxon>Pieridae</taxon>
        <taxon>Pierinae</taxon>
        <taxon>Pieris</taxon>
    </lineage>
</organism>
<gene>
    <name evidence="1" type="ORF">PMACD_LOCUS5324</name>
</gene>
<dbReference type="EMBL" id="CAJOBZ010000010">
    <property type="protein sequence ID" value="CAF4831154.1"/>
    <property type="molecule type" value="Genomic_DNA"/>
</dbReference>
<proteinExistence type="predicted"/>
<name>A0A821QVC3_9NEOP</name>
<protein>
    <submittedName>
        <fullName evidence="1">Uncharacterized protein</fullName>
    </submittedName>
</protein>
<reference evidence="1" key="1">
    <citation type="submission" date="2021-02" db="EMBL/GenBank/DDBJ databases">
        <authorList>
            <person name="Steward A R."/>
        </authorList>
    </citation>
    <scope>NUCLEOTIDE SEQUENCE</scope>
</reference>
<evidence type="ECO:0000313" key="2">
    <source>
        <dbReference type="Proteomes" id="UP000663880"/>
    </source>
</evidence>
<dbReference type="Proteomes" id="UP000663880">
    <property type="component" value="Unassembled WGS sequence"/>
</dbReference>
<dbReference type="OrthoDB" id="6914979at2759"/>
<evidence type="ECO:0000313" key="1">
    <source>
        <dbReference type="EMBL" id="CAF4831154.1"/>
    </source>
</evidence>
<keyword evidence="2" id="KW-1185">Reference proteome</keyword>
<dbReference type="AlphaFoldDB" id="A0A821QVC3"/>
<accession>A0A821QVC3</accession>
<sequence length="128" mass="14344">MHAARFVGALNLLKVLRGDYEHKAAESCVDIAWLILHILRAILYVEASHQISKEVDIIRHQVGELSLLVTSVGQKIPLEVDIFQLVVLENYPETIPMGFFTVSRTLLGPVLGVVLKLRVVNPWLCCCQ</sequence>
<comment type="caution">
    <text evidence="1">The sequence shown here is derived from an EMBL/GenBank/DDBJ whole genome shotgun (WGS) entry which is preliminary data.</text>
</comment>